<dbReference type="Gene3D" id="3.30.300.30">
    <property type="match status" value="1"/>
</dbReference>
<keyword evidence="8" id="KW-1185">Reference proteome</keyword>
<protein>
    <recommendedName>
        <fullName evidence="2">4-coumarate--CoA ligase</fullName>
        <ecNumber evidence="2">6.2.1.12</ecNumber>
    </recommendedName>
</protein>
<evidence type="ECO:0000256" key="1">
    <source>
        <dbReference type="ARBA" id="ARBA00006432"/>
    </source>
</evidence>
<dbReference type="AlphaFoldDB" id="A0AAV3S3G3"/>
<gene>
    <name evidence="7" type="ORF">LIER_34868</name>
</gene>
<dbReference type="InterPro" id="IPR042099">
    <property type="entry name" value="ANL_N_sf"/>
</dbReference>
<name>A0AAV3S3G3_LITER</name>
<dbReference type="Proteomes" id="UP001454036">
    <property type="component" value="Unassembled WGS sequence"/>
</dbReference>
<comment type="catalytic activity">
    <reaction evidence="4">
        <text>(E)-4-coumarate + ATP + CoA = (E)-4-coumaroyl-CoA + AMP + diphosphate</text>
        <dbReference type="Rhea" id="RHEA:19641"/>
        <dbReference type="ChEBI" id="CHEBI:12876"/>
        <dbReference type="ChEBI" id="CHEBI:30616"/>
        <dbReference type="ChEBI" id="CHEBI:33019"/>
        <dbReference type="ChEBI" id="CHEBI:57287"/>
        <dbReference type="ChEBI" id="CHEBI:85008"/>
        <dbReference type="ChEBI" id="CHEBI:456215"/>
        <dbReference type="EC" id="6.2.1.12"/>
    </reaction>
    <physiologicalReaction direction="left-to-right" evidence="4">
        <dbReference type="Rhea" id="RHEA:19642"/>
    </physiologicalReaction>
</comment>
<dbReference type="GO" id="GO:0016207">
    <property type="term" value="F:4-coumarate-CoA ligase activity"/>
    <property type="evidence" value="ECO:0007669"/>
    <property type="project" value="UniProtKB-EC"/>
</dbReference>
<evidence type="ECO:0000256" key="3">
    <source>
        <dbReference type="ARBA" id="ARBA00022598"/>
    </source>
</evidence>
<organism evidence="7 8">
    <name type="scientific">Lithospermum erythrorhizon</name>
    <name type="common">Purple gromwell</name>
    <name type="synonym">Lithospermum officinale var. erythrorhizon</name>
    <dbReference type="NCBI Taxonomy" id="34254"/>
    <lineage>
        <taxon>Eukaryota</taxon>
        <taxon>Viridiplantae</taxon>
        <taxon>Streptophyta</taxon>
        <taxon>Embryophyta</taxon>
        <taxon>Tracheophyta</taxon>
        <taxon>Spermatophyta</taxon>
        <taxon>Magnoliopsida</taxon>
        <taxon>eudicotyledons</taxon>
        <taxon>Gunneridae</taxon>
        <taxon>Pentapetalae</taxon>
        <taxon>asterids</taxon>
        <taxon>lamiids</taxon>
        <taxon>Boraginales</taxon>
        <taxon>Boraginaceae</taxon>
        <taxon>Boraginoideae</taxon>
        <taxon>Lithospermeae</taxon>
        <taxon>Lithospermum</taxon>
    </lineage>
</organism>
<proteinExistence type="inferred from homology"/>
<dbReference type="InterPro" id="IPR000873">
    <property type="entry name" value="AMP-dep_synth/lig_dom"/>
</dbReference>
<dbReference type="PANTHER" id="PTHR24096:SF149">
    <property type="entry name" value="AMP-BINDING DOMAIN-CONTAINING PROTEIN-RELATED"/>
    <property type="match status" value="1"/>
</dbReference>
<dbReference type="InterPro" id="IPR045851">
    <property type="entry name" value="AMP-bd_C_sf"/>
</dbReference>
<comment type="caution">
    <text evidence="7">The sequence shown here is derived from an EMBL/GenBank/DDBJ whole genome shotgun (WGS) entry which is preliminary data.</text>
</comment>
<dbReference type="Pfam" id="PF13193">
    <property type="entry name" value="AMP-binding_C"/>
    <property type="match status" value="1"/>
</dbReference>
<dbReference type="FunFam" id="3.30.300.30:FF:000007">
    <property type="entry name" value="4-coumarate--CoA ligase 2"/>
    <property type="match status" value="1"/>
</dbReference>
<comment type="similarity">
    <text evidence="1">Belongs to the ATP-dependent AMP-binding enzyme family.</text>
</comment>
<dbReference type="EC" id="6.2.1.12" evidence="2"/>
<reference evidence="7 8" key="1">
    <citation type="submission" date="2024-01" db="EMBL/GenBank/DDBJ databases">
        <title>The complete chloroplast genome sequence of Lithospermum erythrorhizon: insights into the phylogenetic relationship among Boraginaceae species and the maternal lineages of purple gromwells.</title>
        <authorList>
            <person name="Okada T."/>
            <person name="Watanabe K."/>
        </authorList>
    </citation>
    <scope>NUCLEOTIDE SEQUENCE [LARGE SCALE GENOMIC DNA]</scope>
</reference>
<dbReference type="PANTHER" id="PTHR24096">
    <property type="entry name" value="LONG-CHAIN-FATTY-ACID--COA LIGASE"/>
    <property type="match status" value="1"/>
</dbReference>
<evidence type="ECO:0000313" key="8">
    <source>
        <dbReference type="Proteomes" id="UP001454036"/>
    </source>
</evidence>
<feature type="domain" description="AMP-binding enzyme C-terminal" evidence="6">
    <location>
        <begin position="119"/>
        <end position="193"/>
    </location>
</feature>
<dbReference type="Pfam" id="PF00501">
    <property type="entry name" value="AMP-binding"/>
    <property type="match status" value="1"/>
</dbReference>
<keyword evidence="3 7" id="KW-0436">Ligase</keyword>
<evidence type="ECO:0000313" key="7">
    <source>
        <dbReference type="EMBL" id="GAA0187580.1"/>
    </source>
</evidence>
<accession>A0AAV3S3G3</accession>
<feature type="domain" description="AMP-dependent synthetase/ligase" evidence="5">
    <location>
        <begin position="2"/>
        <end position="70"/>
    </location>
</feature>
<evidence type="ECO:0000259" key="6">
    <source>
        <dbReference type="Pfam" id="PF13193"/>
    </source>
</evidence>
<evidence type="ECO:0000256" key="2">
    <source>
        <dbReference type="ARBA" id="ARBA00012959"/>
    </source>
</evidence>
<evidence type="ECO:0000259" key="5">
    <source>
        <dbReference type="Pfam" id="PF00501"/>
    </source>
</evidence>
<dbReference type="InterPro" id="IPR025110">
    <property type="entry name" value="AMP-bd_C"/>
</dbReference>
<sequence>MISQGYGMTESAAVATRGYNTKEIHNYTSVGLLAPNTQAKVVDWVTGSSLPPGGVGELWLCTPGIMKGYLNNEEATVDENGWLHTGDIVYFDKDGYLYIVDRLKEVIKYKGFQIAPADLELVLMSHPDVVDAAVTAASDEEAGEIPVAFVVRKNGSTLSKASLINFVAAKVAPYKKVRKVVYMKSIPRTPVGKIIRRELKNLLPSRL</sequence>
<dbReference type="GO" id="GO:0006744">
    <property type="term" value="P:ubiquinone biosynthetic process"/>
    <property type="evidence" value="ECO:0007669"/>
    <property type="project" value="TreeGrafter"/>
</dbReference>
<evidence type="ECO:0000256" key="4">
    <source>
        <dbReference type="ARBA" id="ARBA00034252"/>
    </source>
</evidence>
<dbReference type="Gene3D" id="3.40.50.12780">
    <property type="entry name" value="N-terminal domain of ligase-like"/>
    <property type="match status" value="1"/>
</dbReference>
<dbReference type="EMBL" id="BAABME010014868">
    <property type="protein sequence ID" value="GAA0187580.1"/>
    <property type="molecule type" value="Genomic_DNA"/>
</dbReference>
<dbReference type="GO" id="GO:0005777">
    <property type="term" value="C:peroxisome"/>
    <property type="evidence" value="ECO:0007669"/>
    <property type="project" value="TreeGrafter"/>
</dbReference>
<dbReference type="SUPFAM" id="SSF56801">
    <property type="entry name" value="Acetyl-CoA synthetase-like"/>
    <property type="match status" value="1"/>
</dbReference>